<proteinExistence type="predicted"/>
<gene>
    <name evidence="1" type="ORF">BpHYR1_032789</name>
</gene>
<accession>A0A3M7SSQ2</accession>
<evidence type="ECO:0000313" key="2">
    <source>
        <dbReference type="Proteomes" id="UP000276133"/>
    </source>
</evidence>
<dbReference type="AlphaFoldDB" id="A0A3M7SSQ2"/>
<name>A0A3M7SSQ2_BRAPC</name>
<reference evidence="1 2" key="1">
    <citation type="journal article" date="2018" name="Sci. Rep.">
        <title>Genomic signatures of local adaptation to the degree of environmental predictability in rotifers.</title>
        <authorList>
            <person name="Franch-Gras L."/>
            <person name="Hahn C."/>
            <person name="Garcia-Roger E.M."/>
            <person name="Carmona M.J."/>
            <person name="Serra M."/>
            <person name="Gomez A."/>
        </authorList>
    </citation>
    <scope>NUCLEOTIDE SEQUENCE [LARGE SCALE GENOMIC DNA]</scope>
    <source>
        <strain evidence="1">HYR1</strain>
    </source>
</reference>
<comment type="caution">
    <text evidence="1">The sequence shown here is derived from an EMBL/GenBank/DDBJ whole genome shotgun (WGS) entry which is preliminary data.</text>
</comment>
<dbReference type="Proteomes" id="UP000276133">
    <property type="component" value="Unassembled WGS sequence"/>
</dbReference>
<organism evidence="1 2">
    <name type="scientific">Brachionus plicatilis</name>
    <name type="common">Marine rotifer</name>
    <name type="synonym">Brachionus muelleri</name>
    <dbReference type="NCBI Taxonomy" id="10195"/>
    <lineage>
        <taxon>Eukaryota</taxon>
        <taxon>Metazoa</taxon>
        <taxon>Spiralia</taxon>
        <taxon>Gnathifera</taxon>
        <taxon>Rotifera</taxon>
        <taxon>Eurotatoria</taxon>
        <taxon>Monogononta</taxon>
        <taxon>Pseudotrocha</taxon>
        <taxon>Ploima</taxon>
        <taxon>Brachionidae</taxon>
        <taxon>Brachionus</taxon>
    </lineage>
</organism>
<dbReference type="EMBL" id="REGN01000809">
    <property type="protein sequence ID" value="RNA38891.1"/>
    <property type="molecule type" value="Genomic_DNA"/>
</dbReference>
<protein>
    <submittedName>
        <fullName evidence="1">Uncharacterized protein</fullName>
    </submittedName>
</protein>
<evidence type="ECO:0000313" key="1">
    <source>
        <dbReference type="EMBL" id="RNA38891.1"/>
    </source>
</evidence>
<keyword evidence="2" id="KW-1185">Reference proteome</keyword>
<sequence length="61" mass="7310">MTWSYYKILFCLTQNRVKLISEKYYPKFVTKNLSVKKLTRCDIATFCKLDLTPTNYTYAKI</sequence>